<reference evidence="2" key="1">
    <citation type="submission" date="2018-05" db="EMBL/GenBank/DDBJ databases">
        <authorList>
            <person name="Lanie J.A."/>
            <person name="Ng W.-L."/>
            <person name="Kazmierczak K.M."/>
            <person name="Andrzejewski T.M."/>
            <person name="Davidsen T.M."/>
            <person name="Wayne K.J."/>
            <person name="Tettelin H."/>
            <person name="Glass J.I."/>
            <person name="Rusch D."/>
            <person name="Podicherti R."/>
            <person name="Tsui H.-C.T."/>
            <person name="Winkler M.E."/>
        </authorList>
    </citation>
    <scope>NUCLEOTIDE SEQUENCE</scope>
</reference>
<accession>A0A383E878</accession>
<sequence length="144" mass="15777">MILRPGSERYEKIGWNDAFNIIADELVSLNDPNEAIFYTSGRTSNEAAFLWQLLARRFGTNNLPDCSNMCHESSGVALDDAIGVGKGTVKLEDFPISDLILVVGQNPGTNHPRMLTSLRDAKIAGASIISINPLKETGMSRFKH</sequence>
<evidence type="ECO:0000313" key="2">
    <source>
        <dbReference type="EMBL" id="SVE52575.1"/>
    </source>
</evidence>
<dbReference type="PANTHER" id="PTHR43105:SF4">
    <property type="entry name" value="PROTEIN YDEP"/>
    <property type="match status" value="1"/>
</dbReference>
<dbReference type="SUPFAM" id="SSF53706">
    <property type="entry name" value="Formate dehydrogenase/DMSO reductase, domains 1-3"/>
    <property type="match status" value="1"/>
</dbReference>
<dbReference type="InterPro" id="IPR006656">
    <property type="entry name" value="Mopterin_OxRdtase"/>
</dbReference>
<proteinExistence type="predicted"/>
<organism evidence="2">
    <name type="scientific">marine metagenome</name>
    <dbReference type="NCBI Taxonomy" id="408172"/>
    <lineage>
        <taxon>unclassified sequences</taxon>
        <taxon>metagenomes</taxon>
        <taxon>ecological metagenomes</taxon>
    </lineage>
</organism>
<gene>
    <name evidence="2" type="ORF">METZ01_LOCUS505429</name>
</gene>
<feature type="domain" description="Molybdopterin oxidoreductase" evidence="1">
    <location>
        <begin position="3"/>
        <end position="136"/>
    </location>
</feature>
<feature type="non-terminal residue" evidence="2">
    <location>
        <position position="144"/>
    </location>
</feature>
<evidence type="ECO:0000259" key="1">
    <source>
        <dbReference type="Pfam" id="PF00384"/>
    </source>
</evidence>
<dbReference type="GO" id="GO:0016020">
    <property type="term" value="C:membrane"/>
    <property type="evidence" value="ECO:0007669"/>
    <property type="project" value="TreeGrafter"/>
</dbReference>
<name>A0A383E878_9ZZZZ</name>
<dbReference type="Gene3D" id="3.40.50.740">
    <property type="match status" value="1"/>
</dbReference>
<dbReference type="Pfam" id="PF00384">
    <property type="entry name" value="Molybdopterin"/>
    <property type="match status" value="1"/>
</dbReference>
<protein>
    <recommendedName>
        <fullName evidence="1">Molybdopterin oxidoreductase domain-containing protein</fullName>
    </recommendedName>
</protein>
<dbReference type="EMBL" id="UINC01223393">
    <property type="protein sequence ID" value="SVE52575.1"/>
    <property type="molecule type" value="Genomic_DNA"/>
</dbReference>
<dbReference type="InterPro" id="IPR050123">
    <property type="entry name" value="Prok_molybdopt-oxidoreductase"/>
</dbReference>
<dbReference type="PANTHER" id="PTHR43105">
    <property type="entry name" value="RESPIRATORY NITRATE REDUCTASE"/>
    <property type="match status" value="1"/>
</dbReference>
<dbReference type="Gene3D" id="3.40.228.10">
    <property type="entry name" value="Dimethylsulfoxide Reductase, domain 2"/>
    <property type="match status" value="1"/>
</dbReference>
<dbReference type="GO" id="GO:0016491">
    <property type="term" value="F:oxidoreductase activity"/>
    <property type="evidence" value="ECO:0007669"/>
    <property type="project" value="InterPro"/>
</dbReference>
<dbReference type="AlphaFoldDB" id="A0A383E878"/>